<sequence>MPKQEEAALKIQSFFRRYQTQKKFRKPSPTQLEKYKTFAVGNDPFLQVQKLSKPNANYAIVGTGALRNLSIAHELSSNDLGVKPHIFIVDNSSDVHKFWFLVKELFQQSESLDDFFRKLPQSNLVRSNSFLDLADVFTLPAQYGCDINSYPNQKLVTYFRNLWLDNETKFTWTKSLV</sequence>
<accession>A0A9Q5YFY4</accession>
<dbReference type="CDD" id="cd23767">
    <property type="entry name" value="IQCD"/>
    <property type="match status" value="1"/>
</dbReference>
<dbReference type="SMART" id="SM00015">
    <property type="entry name" value="IQ"/>
    <property type="match status" value="1"/>
</dbReference>
<dbReference type="AlphaFoldDB" id="A0A9Q5YFY4"/>
<reference evidence="1 2" key="1">
    <citation type="submission" date="2019-04" db="EMBL/GenBank/DDBJ databases">
        <title>Complete genome sequencing of Piscirickettsia salmonis strain Psal-009.</title>
        <authorList>
            <person name="Schober I."/>
            <person name="Bunk B."/>
            <person name="Sproer C."/>
            <person name="Carril G.P."/>
            <person name="Riedel T."/>
            <person name="Flores-Herrera P.A."/>
            <person name="Nourdin-Galindo G."/>
            <person name="Marshall S.H."/>
            <person name="Overmann J."/>
        </authorList>
    </citation>
    <scope>NUCLEOTIDE SEQUENCE [LARGE SCALE GENOMIC DNA]</scope>
    <source>
        <strain evidence="1 2">Psal-009</strain>
    </source>
</reference>
<dbReference type="GeneID" id="66740806"/>
<dbReference type="RefSeq" id="WP_016212485.1">
    <property type="nucleotide sequence ID" value="NZ_CP013778.1"/>
</dbReference>
<name>A0A9Q5YFY4_PISSA</name>
<dbReference type="InterPro" id="IPR000048">
    <property type="entry name" value="IQ_motif_EF-hand-BS"/>
</dbReference>
<dbReference type="Proteomes" id="UP000422232">
    <property type="component" value="Chromosome"/>
</dbReference>
<dbReference type="Pfam" id="PF00612">
    <property type="entry name" value="IQ"/>
    <property type="match status" value="1"/>
</dbReference>
<dbReference type="PROSITE" id="PS50096">
    <property type="entry name" value="IQ"/>
    <property type="match status" value="1"/>
</dbReference>
<keyword evidence="2" id="KW-1185">Reference proteome</keyword>
<organism evidence="1 2">
    <name type="scientific">Piscirickettsia salmonis</name>
    <dbReference type="NCBI Taxonomy" id="1238"/>
    <lineage>
        <taxon>Bacteria</taxon>
        <taxon>Pseudomonadati</taxon>
        <taxon>Pseudomonadota</taxon>
        <taxon>Gammaproteobacteria</taxon>
        <taxon>Thiotrichales</taxon>
        <taxon>Piscirickettsiaceae</taxon>
        <taxon>Piscirickettsia</taxon>
    </lineage>
</organism>
<dbReference type="EMBL" id="CP038908">
    <property type="protein sequence ID" value="QGO05721.1"/>
    <property type="molecule type" value="Genomic_DNA"/>
</dbReference>
<evidence type="ECO:0000313" key="2">
    <source>
        <dbReference type="Proteomes" id="UP000422232"/>
    </source>
</evidence>
<protein>
    <submittedName>
        <fullName evidence="1">Uncharacterized protein</fullName>
    </submittedName>
</protein>
<gene>
    <name evidence="1" type="ORF">Psal009_01616</name>
</gene>
<evidence type="ECO:0000313" key="1">
    <source>
        <dbReference type="EMBL" id="QGO05721.1"/>
    </source>
</evidence>
<proteinExistence type="predicted"/>